<evidence type="ECO:0000256" key="6">
    <source>
        <dbReference type="ARBA" id="ARBA00023235"/>
    </source>
</evidence>
<comment type="caution">
    <text evidence="8">The sequence shown here is derived from an EMBL/GenBank/DDBJ whole genome shotgun (WGS) entry which is preliminary data.</text>
</comment>
<feature type="non-terminal residue" evidence="8">
    <location>
        <position position="198"/>
    </location>
</feature>
<evidence type="ECO:0000313" key="8">
    <source>
        <dbReference type="EMBL" id="KKL52316.1"/>
    </source>
</evidence>
<evidence type="ECO:0000256" key="7">
    <source>
        <dbReference type="ARBA" id="ARBA00051712"/>
    </source>
</evidence>
<dbReference type="NCBIfam" id="TIGR00652">
    <property type="entry name" value="DapF"/>
    <property type="match status" value="1"/>
</dbReference>
<dbReference type="UniPathway" id="UPA00034">
    <property type="reaction ID" value="UER00025"/>
</dbReference>
<keyword evidence="4" id="KW-0028">Amino-acid biosynthesis</keyword>
<dbReference type="PANTHER" id="PTHR31689">
    <property type="entry name" value="DIAMINOPIMELATE EPIMERASE, CHLOROPLASTIC"/>
    <property type="match status" value="1"/>
</dbReference>
<evidence type="ECO:0000256" key="4">
    <source>
        <dbReference type="ARBA" id="ARBA00022605"/>
    </source>
</evidence>
<dbReference type="AlphaFoldDB" id="A0A0F9DEY8"/>
<dbReference type="PANTHER" id="PTHR31689:SF0">
    <property type="entry name" value="DIAMINOPIMELATE EPIMERASE"/>
    <property type="match status" value="1"/>
</dbReference>
<sequence length="198" mass="22399">MKRENLEIVLKNLSFSKYQGLGNDYIIINDIQWNIPEEKKSALAFKLCESHFSIGADGLLYICESNRADIKMRIFNKDGTEVSMCGNGIRCFSKYLYENDIVKKEEISIETLKGIMGAKLNLRDDTVESVQIDMGSPILNCEEIPVITEGLSNRCVNEPIIILDRIFNFTAVSMGNPHAVIFIKDQLNDDELNMYGST</sequence>
<dbReference type="PROSITE" id="PS01326">
    <property type="entry name" value="DAP_EPIMERASE"/>
    <property type="match status" value="1"/>
</dbReference>
<dbReference type="GO" id="GO:0008837">
    <property type="term" value="F:diaminopimelate epimerase activity"/>
    <property type="evidence" value="ECO:0007669"/>
    <property type="project" value="UniProtKB-EC"/>
</dbReference>
<dbReference type="InterPro" id="IPR018510">
    <property type="entry name" value="DAP_epimerase_AS"/>
</dbReference>
<dbReference type="InterPro" id="IPR001653">
    <property type="entry name" value="DAP_epimerase_DapF"/>
</dbReference>
<dbReference type="EMBL" id="LAZR01031937">
    <property type="protein sequence ID" value="KKL52316.1"/>
    <property type="molecule type" value="Genomic_DNA"/>
</dbReference>
<evidence type="ECO:0000256" key="3">
    <source>
        <dbReference type="ARBA" id="ARBA00013080"/>
    </source>
</evidence>
<organism evidence="8">
    <name type="scientific">marine sediment metagenome</name>
    <dbReference type="NCBI Taxonomy" id="412755"/>
    <lineage>
        <taxon>unclassified sequences</taxon>
        <taxon>metagenomes</taxon>
        <taxon>ecological metagenomes</taxon>
    </lineage>
</organism>
<dbReference type="EC" id="5.1.1.7" evidence="3"/>
<accession>A0A0F9DEY8</accession>
<reference evidence="8" key="1">
    <citation type="journal article" date="2015" name="Nature">
        <title>Complex archaea that bridge the gap between prokaryotes and eukaryotes.</title>
        <authorList>
            <person name="Spang A."/>
            <person name="Saw J.H."/>
            <person name="Jorgensen S.L."/>
            <person name="Zaremba-Niedzwiedzka K."/>
            <person name="Martijn J."/>
            <person name="Lind A.E."/>
            <person name="van Eijk R."/>
            <person name="Schleper C."/>
            <person name="Guy L."/>
            <person name="Ettema T.J."/>
        </authorList>
    </citation>
    <scope>NUCLEOTIDE SEQUENCE</scope>
</reference>
<proteinExistence type="inferred from homology"/>
<dbReference type="GO" id="GO:0009089">
    <property type="term" value="P:lysine biosynthetic process via diaminopimelate"/>
    <property type="evidence" value="ECO:0007669"/>
    <property type="project" value="UniProtKB-UniPathway"/>
</dbReference>
<dbReference type="GO" id="GO:0005829">
    <property type="term" value="C:cytosol"/>
    <property type="evidence" value="ECO:0007669"/>
    <property type="project" value="TreeGrafter"/>
</dbReference>
<comment type="catalytic activity">
    <reaction evidence="7">
        <text>(2S,6S)-2,6-diaminopimelate = meso-2,6-diaminopimelate</text>
        <dbReference type="Rhea" id="RHEA:15393"/>
        <dbReference type="ChEBI" id="CHEBI:57609"/>
        <dbReference type="ChEBI" id="CHEBI:57791"/>
        <dbReference type="EC" id="5.1.1.7"/>
    </reaction>
</comment>
<comment type="similarity">
    <text evidence="2">Belongs to the diaminopimelate epimerase family.</text>
</comment>
<evidence type="ECO:0000256" key="2">
    <source>
        <dbReference type="ARBA" id="ARBA00010219"/>
    </source>
</evidence>
<evidence type="ECO:0000256" key="1">
    <source>
        <dbReference type="ARBA" id="ARBA00005196"/>
    </source>
</evidence>
<evidence type="ECO:0000256" key="5">
    <source>
        <dbReference type="ARBA" id="ARBA00023154"/>
    </source>
</evidence>
<protein>
    <recommendedName>
        <fullName evidence="3">diaminopimelate epimerase</fullName>
        <ecNumber evidence="3">5.1.1.7</ecNumber>
    </recommendedName>
</protein>
<dbReference type="Pfam" id="PF01678">
    <property type="entry name" value="DAP_epimerase"/>
    <property type="match status" value="1"/>
</dbReference>
<keyword evidence="5" id="KW-0457">Lysine biosynthesis</keyword>
<dbReference type="SUPFAM" id="SSF54506">
    <property type="entry name" value="Diaminopimelate epimerase-like"/>
    <property type="match status" value="2"/>
</dbReference>
<gene>
    <name evidence="8" type="ORF">LCGC14_2286690</name>
</gene>
<dbReference type="Gene3D" id="3.10.310.10">
    <property type="entry name" value="Diaminopimelate Epimerase, Chain A, domain 1"/>
    <property type="match status" value="2"/>
</dbReference>
<comment type="pathway">
    <text evidence="1">Amino-acid biosynthesis; L-lysine biosynthesis via DAP pathway; DL-2,6-diaminopimelate from LL-2,6-diaminopimelate: step 1/1.</text>
</comment>
<keyword evidence="6" id="KW-0413">Isomerase</keyword>
<name>A0A0F9DEY8_9ZZZZ</name>